<gene>
    <name evidence="8" type="primary">LOC117650776</name>
</gene>
<evidence type="ECO:0000256" key="3">
    <source>
        <dbReference type="ARBA" id="ARBA00022692"/>
    </source>
</evidence>
<dbReference type="GO" id="GO:0005886">
    <property type="term" value="C:plasma membrane"/>
    <property type="evidence" value="ECO:0007669"/>
    <property type="project" value="UniProtKB-SubCell"/>
</dbReference>
<dbReference type="InParanoid" id="A0A6P8ZXY0"/>
<keyword evidence="4 6" id="KW-1133">Transmembrane helix</keyword>
<dbReference type="AlphaFoldDB" id="A0A6P8ZXY0"/>
<organism evidence="8">
    <name type="scientific">Thrips palmi</name>
    <name type="common">Melon thrips</name>
    <dbReference type="NCBI Taxonomy" id="161013"/>
    <lineage>
        <taxon>Eukaryota</taxon>
        <taxon>Metazoa</taxon>
        <taxon>Ecdysozoa</taxon>
        <taxon>Arthropoda</taxon>
        <taxon>Hexapoda</taxon>
        <taxon>Insecta</taxon>
        <taxon>Pterygota</taxon>
        <taxon>Neoptera</taxon>
        <taxon>Paraneoptera</taxon>
        <taxon>Thysanoptera</taxon>
        <taxon>Terebrantia</taxon>
        <taxon>Thripoidea</taxon>
        <taxon>Thripidae</taxon>
        <taxon>Thrips</taxon>
    </lineage>
</organism>
<keyword evidence="5 6" id="KW-0472">Membrane</keyword>
<evidence type="ECO:0000256" key="6">
    <source>
        <dbReference type="SAM" id="Phobius"/>
    </source>
</evidence>
<evidence type="ECO:0000256" key="4">
    <source>
        <dbReference type="ARBA" id="ARBA00022989"/>
    </source>
</evidence>
<feature type="transmembrane region" description="Helical" evidence="6">
    <location>
        <begin position="20"/>
        <end position="44"/>
    </location>
</feature>
<feature type="transmembrane region" description="Helical" evidence="6">
    <location>
        <begin position="56"/>
        <end position="79"/>
    </location>
</feature>
<sequence>MAEGTSPTWPTPPRTLQWVVTVMAVLALVVVLSLACLIAYSLFIDRMHIPNDLYEILAACINSAVTGVFACQVSTLWALGADLRADVVHLVAEAEGQDESQDERSRVDACRWRGLRVRQILLHDLKACMCAAYGVQIVAFVLGDMVDSAFSLYTNLSVAFASTQCVADTLWAVVIALRLVLIFVLCQWVSEEHETLSHIFNSFQAGTCNLPRKEAQEVKGCILQFCVVDHTFTAAGMLPMDLNSMKAAILVIISNCIVLAQFDRATCSLIELPIKS</sequence>
<evidence type="ECO:0000256" key="5">
    <source>
        <dbReference type="ARBA" id="ARBA00023136"/>
    </source>
</evidence>
<evidence type="ECO:0000313" key="7">
    <source>
        <dbReference type="Proteomes" id="UP000515158"/>
    </source>
</evidence>
<evidence type="ECO:0000256" key="2">
    <source>
        <dbReference type="ARBA" id="ARBA00022475"/>
    </source>
</evidence>
<comment type="subcellular location">
    <subcellularLocation>
        <location evidence="1">Cell membrane</location>
        <topology evidence="1">Multi-pass membrane protein</topology>
    </subcellularLocation>
</comment>
<accession>A0A6P8ZXY0</accession>
<dbReference type="RefSeq" id="XP_034250268.1">
    <property type="nucleotide sequence ID" value="XM_034394377.1"/>
</dbReference>
<evidence type="ECO:0000256" key="1">
    <source>
        <dbReference type="ARBA" id="ARBA00004651"/>
    </source>
</evidence>
<dbReference type="GeneID" id="117650776"/>
<keyword evidence="3 6" id="KW-0812">Transmembrane</keyword>
<dbReference type="Proteomes" id="UP000515158">
    <property type="component" value="Unplaced"/>
</dbReference>
<dbReference type="Pfam" id="PF08395">
    <property type="entry name" value="7tm_7"/>
    <property type="match status" value="1"/>
</dbReference>
<protein>
    <submittedName>
        <fullName evidence="8">Uncharacterized protein LOC117650776</fullName>
    </submittedName>
</protein>
<reference evidence="8" key="1">
    <citation type="submission" date="2025-08" db="UniProtKB">
        <authorList>
            <consortium name="RefSeq"/>
        </authorList>
    </citation>
    <scope>IDENTIFICATION</scope>
    <source>
        <tissue evidence="8">Total insect</tissue>
    </source>
</reference>
<keyword evidence="7" id="KW-1185">Reference proteome</keyword>
<keyword evidence="2" id="KW-1003">Cell membrane</keyword>
<name>A0A6P8ZXY0_THRPL</name>
<dbReference type="GO" id="GO:0050909">
    <property type="term" value="P:sensory perception of taste"/>
    <property type="evidence" value="ECO:0007669"/>
    <property type="project" value="InterPro"/>
</dbReference>
<proteinExistence type="predicted"/>
<evidence type="ECO:0000313" key="8">
    <source>
        <dbReference type="RefSeq" id="XP_034250268.1"/>
    </source>
</evidence>
<dbReference type="KEGG" id="tpal:117650776"/>
<dbReference type="InterPro" id="IPR013604">
    <property type="entry name" value="7TM_chemorcpt"/>
</dbReference>